<keyword evidence="3" id="KW-0813">Transport</keyword>
<evidence type="ECO:0000256" key="6">
    <source>
        <dbReference type="ARBA" id="ARBA00022840"/>
    </source>
</evidence>
<dbReference type="Gene3D" id="3.40.50.300">
    <property type="entry name" value="P-loop containing nucleotide triphosphate hydrolases"/>
    <property type="match status" value="1"/>
</dbReference>
<protein>
    <submittedName>
        <fullName evidence="9">ABC transporter</fullName>
    </submittedName>
</protein>
<dbReference type="InterPro" id="IPR003593">
    <property type="entry name" value="AAA+_ATPase"/>
</dbReference>
<keyword evidence="8" id="KW-0472">Membrane</keyword>
<evidence type="ECO:0000256" key="4">
    <source>
        <dbReference type="ARBA" id="ARBA00022475"/>
    </source>
</evidence>
<evidence type="ECO:0000256" key="1">
    <source>
        <dbReference type="ARBA" id="ARBA00004202"/>
    </source>
</evidence>
<organism evidence="9 10">
    <name type="scientific">Aerococcus urinaehominis</name>
    <dbReference type="NCBI Taxonomy" id="128944"/>
    <lineage>
        <taxon>Bacteria</taxon>
        <taxon>Bacillati</taxon>
        <taxon>Bacillota</taxon>
        <taxon>Bacilli</taxon>
        <taxon>Lactobacillales</taxon>
        <taxon>Aerococcaceae</taxon>
        <taxon>Aerococcus</taxon>
    </lineage>
</organism>
<dbReference type="PIRSF" id="PIRSF039085">
    <property type="entry name" value="ABC_ATPase_HisP"/>
    <property type="match status" value="1"/>
</dbReference>
<keyword evidence="7" id="KW-0029">Amino-acid transport</keyword>
<dbReference type="FunFam" id="3.40.50.300:FF:000020">
    <property type="entry name" value="Amino acid ABC transporter ATP-binding component"/>
    <property type="match status" value="1"/>
</dbReference>
<dbReference type="Proteomes" id="UP000062260">
    <property type="component" value="Chromosome"/>
</dbReference>
<keyword evidence="6" id="KW-0067">ATP-binding</keyword>
<dbReference type="InterPro" id="IPR017871">
    <property type="entry name" value="ABC_transporter-like_CS"/>
</dbReference>
<dbReference type="SUPFAM" id="SSF52540">
    <property type="entry name" value="P-loop containing nucleoside triphosphate hydrolases"/>
    <property type="match status" value="1"/>
</dbReference>
<dbReference type="GO" id="GO:0005524">
    <property type="term" value="F:ATP binding"/>
    <property type="evidence" value="ECO:0007669"/>
    <property type="project" value="UniProtKB-KW"/>
</dbReference>
<name>A0A120IAQ4_9LACT</name>
<evidence type="ECO:0000313" key="9">
    <source>
        <dbReference type="EMBL" id="AMB98799.1"/>
    </source>
</evidence>
<dbReference type="CDD" id="cd03262">
    <property type="entry name" value="ABC_HisP_GlnQ"/>
    <property type="match status" value="1"/>
</dbReference>
<keyword evidence="5" id="KW-0547">Nucleotide-binding</keyword>
<dbReference type="GO" id="GO:0015424">
    <property type="term" value="F:ABC-type amino acid transporter activity"/>
    <property type="evidence" value="ECO:0007669"/>
    <property type="project" value="InterPro"/>
</dbReference>
<accession>A0A120IAQ4</accession>
<comment type="subcellular location">
    <subcellularLocation>
        <location evidence="1">Cell membrane</location>
        <topology evidence="1">Peripheral membrane protein</topology>
    </subcellularLocation>
</comment>
<evidence type="ECO:0000256" key="2">
    <source>
        <dbReference type="ARBA" id="ARBA00005417"/>
    </source>
</evidence>
<dbReference type="PROSITE" id="PS50893">
    <property type="entry name" value="ABC_TRANSPORTER_2"/>
    <property type="match status" value="1"/>
</dbReference>
<evidence type="ECO:0000256" key="5">
    <source>
        <dbReference type="ARBA" id="ARBA00022741"/>
    </source>
</evidence>
<dbReference type="SMART" id="SM00382">
    <property type="entry name" value="AAA"/>
    <property type="match status" value="1"/>
</dbReference>
<dbReference type="PROSITE" id="PS00211">
    <property type="entry name" value="ABC_TRANSPORTER_1"/>
    <property type="match status" value="1"/>
</dbReference>
<dbReference type="OrthoDB" id="9804199at2"/>
<dbReference type="InterPro" id="IPR027417">
    <property type="entry name" value="P-loop_NTPase"/>
</dbReference>
<reference evidence="9 10" key="1">
    <citation type="journal article" date="2016" name="Genome Announc.">
        <title>Complete Genome Sequences of Aerococcus christensenii CCUG 28831T, Aerococcus sanguinicola CCUG 43001T, Aerococcus urinae CCUG 36881T, Aerococcus urinaeequi CCUG 28094T, Aerococcus urinaehominis CCUG 42038 BT, and Aerococcus viridans CCUG 4311T.</title>
        <authorList>
            <person name="Carkaci D."/>
            <person name="Dargis R."/>
            <person name="Nielsen X.C."/>
            <person name="Skovgaard O."/>
            <person name="Fuursted K."/>
            <person name="Christensen J.J."/>
        </authorList>
    </citation>
    <scope>NUCLEOTIDE SEQUENCE [LARGE SCALE GENOMIC DNA]</scope>
    <source>
        <strain evidence="9 10">CCUG42038B</strain>
    </source>
</reference>
<dbReference type="GO" id="GO:0005886">
    <property type="term" value="C:plasma membrane"/>
    <property type="evidence" value="ECO:0007669"/>
    <property type="project" value="UniProtKB-SubCell"/>
</dbReference>
<sequence length="246" mass="27496">MTILEVSHLKKAYGDNIVLHDIDFQVTQQEVISIIGSSGSGKSTLLRCLNLLEEPSDGDISYHGQSILSHKFDRNHYRARVGMVFQSFNLFKNMSVLENCTIGQVKILNRPKEEARHIALSNLEKVGMAAHQNKKPHQLSGGQQQRVAIARALSMEPELLLFDEPTSALDPEMVGEVLEIMTSLAKEGLTMVVVTHEMAFARDVSSRVIFMDKGLIAEQGRPDQVINQPQNPRTQAFLSRYLNEGK</sequence>
<dbReference type="Pfam" id="PF00005">
    <property type="entry name" value="ABC_tran"/>
    <property type="match status" value="1"/>
</dbReference>
<keyword evidence="10" id="KW-1185">Reference proteome</keyword>
<proteinExistence type="inferred from homology"/>
<dbReference type="PANTHER" id="PTHR43166">
    <property type="entry name" value="AMINO ACID IMPORT ATP-BINDING PROTEIN"/>
    <property type="match status" value="1"/>
</dbReference>
<dbReference type="GO" id="GO:0016887">
    <property type="term" value="F:ATP hydrolysis activity"/>
    <property type="evidence" value="ECO:0007669"/>
    <property type="project" value="InterPro"/>
</dbReference>
<dbReference type="KEGG" id="auh:AWM75_01780"/>
<dbReference type="InterPro" id="IPR050086">
    <property type="entry name" value="MetN_ABC_transporter-like"/>
</dbReference>
<evidence type="ECO:0000256" key="8">
    <source>
        <dbReference type="ARBA" id="ARBA00023136"/>
    </source>
</evidence>
<gene>
    <name evidence="9" type="ORF">AWM75_01780</name>
</gene>
<dbReference type="STRING" id="128944.AWM75_01780"/>
<keyword evidence="4" id="KW-1003">Cell membrane</keyword>
<comment type="similarity">
    <text evidence="2">Belongs to the ABC transporter superfamily.</text>
</comment>
<reference evidence="10" key="2">
    <citation type="submission" date="2016-01" db="EMBL/GenBank/DDBJ databases">
        <title>Six Aerococcus type strain genome sequencing and assembly using PacBio and Illumina Hiseq.</title>
        <authorList>
            <person name="Carkaci D."/>
            <person name="Dargis R."/>
            <person name="Nielsen X.C."/>
            <person name="Skovgaard O."/>
            <person name="Fuursted K."/>
            <person name="Christensen J.J."/>
        </authorList>
    </citation>
    <scope>NUCLEOTIDE SEQUENCE [LARGE SCALE GENOMIC DNA]</scope>
    <source>
        <strain evidence="10">CCUG42038B</strain>
    </source>
</reference>
<evidence type="ECO:0000313" key="10">
    <source>
        <dbReference type="Proteomes" id="UP000062260"/>
    </source>
</evidence>
<dbReference type="RefSeq" id="WP_067977521.1">
    <property type="nucleotide sequence ID" value="NZ_CP014163.1"/>
</dbReference>
<dbReference type="PANTHER" id="PTHR43166:SF9">
    <property type="entry name" value="GLUTAMATE_ASPARTATE IMPORT ATP-BINDING PROTEIN GLTL"/>
    <property type="match status" value="1"/>
</dbReference>
<dbReference type="AlphaFoldDB" id="A0A120IAQ4"/>
<evidence type="ECO:0000256" key="3">
    <source>
        <dbReference type="ARBA" id="ARBA00022448"/>
    </source>
</evidence>
<dbReference type="InterPro" id="IPR003439">
    <property type="entry name" value="ABC_transporter-like_ATP-bd"/>
</dbReference>
<dbReference type="EMBL" id="CP014163">
    <property type="protein sequence ID" value="AMB98799.1"/>
    <property type="molecule type" value="Genomic_DNA"/>
</dbReference>
<dbReference type="InterPro" id="IPR030679">
    <property type="entry name" value="ABC_ATPase_HisP-typ"/>
</dbReference>
<evidence type="ECO:0000256" key="7">
    <source>
        <dbReference type="ARBA" id="ARBA00022970"/>
    </source>
</evidence>